<feature type="transmembrane region" description="Helical" evidence="1">
    <location>
        <begin position="39"/>
        <end position="61"/>
    </location>
</feature>
<organism evidence="2 3">
    <name type="scientific">Aureimonas populi</name>
    <dbReference type="NCBI Taxonomy" id="1701758"/>
    <lineage>
        <taxon>Bacteria</taxon>
        <taxon>Pseudomonadati</taxon>
        <taxon>Pseudomonadota</taxon>
        <taxon>Alphaproteobacteria</taxon>
        <taxon>Hyphomicrobiales</taxon>
        <taxon>Aurantimonadaceae</taxon>
        <taxon>Aureimonas</taxon>
    </lineage>
</organism>
<keyword evidence="3" id="KW-1185">Reference proteome</keyword>
<reference evidence="3" key="1">
    <citation type="journal article" date="2019" name="Int. J. Syst. Evol. Microbiol.">
        <title>The Global Catalogue of Microorganisms (GCM) 10K type strain sequencing project: providing services to taxonomists for standard genome sequencing and annotation.</title>
        <authorList>
            <consortium name="The Broad Institute Genomics Platform"/>
            <consortium name="The Broad Institute Genome Sequencing Center for Infectious Disease"/>
            <person name="Wu L."/>
            <person name="Ma J."/>
        </authorList>
    </citation>
    <scope>NUCLEOTIDE SEQUENCE [LARGE SCALE GENOMIC DNA]</scope>
    <source>
        <strain evidence="3">ZS-35-S2</strain>
    </source>
</reference>
<keyword evidence="1" id="KW-0472">Membrane</keyword>
<dbReference type="Proteomes" id="UP001597371">
    <property type="component" value="Unassembled WGS sequence"/>
</dbReference>
<evidence type="ECO:0008006" key="4">
    <source>
        <dbReference type="Google" id="ProtNLM"/>
    </source>
</evidence>
<proteinExistence type="predicted"/>
<dbReference type="RefSeq" id="WP_209737635.1">
    <property type="nucleotide sequence ID" value="NZ_CP072611.1"/>
</dbReference>
<evidence type="ECO:0000256" key="1">
    <source>
        <dbReference type="SAM" id="Phobius"/>
    </source>
</evidence>
<evidence type="ECO:0000313" key="3">
    <source>
        <dbReference type="Proteomes" id="UP001597371"/>
    </source>
</evidence>
<keyword evidence="1" id="KW-1133">Transmembrane helix</keyword>
<protein>
    <recommendedName>
        <fullName evidence="4">Oxidase</fullName>
    </recommendedName>
</protein>
<evidence type="ECO:0000313" key="2">
    <source>
        <dbReference type="EMBL" id="MFD2237504.1"/>
    </source>
</evidence>
<name>A0ABW5CJL7_9HYPH</name>
<accession>A0ABW5CJL7</accession>
<dbReference type="EMBL" id="JBHUIJ010000009">
    <property type="protein sequence ID" value="MFD2237504.1"/>
    <property type="molecule type" value="Genomic_DNA"/>
</dbReference>
<feature type="transmembrane region" description="Helical" evidence="1">
    <location>
        <begin position="152"/>
        <end position="169"/>
    </location>
</feature>
<comment type="caution">
    <text evidence="2">The sequence shown here is derived from an EMBL/GenBank/DDBJ whole genome shotgun (WGS) entry which is preliminary data.</text>
</comment>
<feature type="transmembrane region" description="Helical" evidence="1">
    <location>
        <begin position="221"/>
        <end position="241"/>
    </location>
</feature>
<feature type="transmembrane region" description="Helical" evidence="1">
    <location>
        <begin position="87"/>
        <end position="108"/>
    </location>
</feature>
<feature type="transmembrane region" description="Helical" evidence="1">
    <location>
        <begin position="120"/>
        <end position="140"/>
    </location>
</feature>
<gene>
    <name evidence="2" type="ORF">ACFSKQ_08505</name>
</gene>
<feature type="transmembrane region" description="Helical" evidence="1">
    <location>
        <begin position="181"/>
        <end position="201"/>
    </location>
</feature>
<keyword evidence="1" id="KW-0812">Transmembrane</keyword>
<sequence>MRKLLSLQTGDTGGLGTSSLFPQAGGGGLSRYAGSRWGVLWVAVALGLAWMLLQAAISLAIEMRGHSYVDLYRDTIAIGRLPLHSGLLSNIGCMLMTAAASCALFAYASLDAAHRQKNRFLLWGGVVSAIFAVDDFLLLHDGYFGRIGIPEEVTQITYAVFMAAWIVYFHRRLLATGVQAVIILGLALFGLGASAGIDVVLEKIVPAVGVLEEPMKQWGFFFWLAFFAVAGRDAIFGASAASAPAATANMRA</sequence>